<reference evidence="2 3" key="1">
    <citation type="submission" date="2018-04" db="EMBL/GenBank/DDBJ databases">
        <title>Genomic Encyclopedia of Archaeal and Bacterial Type Strains, Phase II (KMG-II): from individual species to whole genera.</title>
        <authorList>
            <person name="Goeker M."/>
        </authorList>
    </citation>
    <scope>NUCLEOTIDE SEQUENCE [LARGE SCALE GENOMIC DNA]</scope>
    <source>
        <strain evidence="2 3">DSM 45169</strain>
    </source>
</reference>
<comment type="caution">
    <text evidence="2">The sequence shown here is derived from an EMBL/GenBank/DDBJ whole genome shotgun (WGS) entry which is preliminary data.</text>
</comment>
<feature type="region of interest" description="Disordered" evidence="1">
    <location>
        <begin position="96"/>
        <end position="153"/>
    </location>
</feature>
<protein>
    <submittedName>
        <fullName evidence="2">Uncharacterized protein</fullName>
    </submittedName>
</protein>
<dbReference type="OrthoDB" id="2988969at2"/>
<feature type="compositionally biased region" description="Polar residues" evidence="1">
    <location>
        <begin position="31"/>
        <end position="46"/>
    </location>
</feature>
<dbReference type="AlphaFoldDB" id="A0A2T4ZCW6"/>
<evidence type="ECO:0000256" key="1">
    <source>
        <dbReference type="SAM" id="MobiDB-lite"/>
    </source>
</evidence>
<evidence type="ECO:0000313" key="3">
    <source>
        <dbReference type="Proteomes" id="UP000241639"/>
    </source>
</evidence>
<evidence type="ECO:0000313" key="2">
    <source>
        <dbReference type="EMBL" id="PTM59702.1"/>
    </source>
</evidence>
<gene>
    <name evidence="2" type="ORF">C8J48_2332</name>
</gene>
<dbReference type="Proteomes" id="UP000241639">
    <property type="component" value="Unassembled WGS sequence"/>
</dbReference>
<sequence length="177" mass="19491">MKKPKLYTSRPPTVKSSPPSRQSRPSPPPSDQKSLSSHPWLTNESAQFSRMDQVQNLSQQLTKVTSQMEKWLNSFAHLSHATQDRKALNDLIAALSQKKNNSSSRSTGGSSGKSISDSPGSTVFVNNDNNDDKGSSAFPKPHSNDGDSLYDLINAPGMNKIVDHVMKNRQSRRGKKK</sequence>
<accession>A0A2T4ZCW6</accession>
<dbReference type="EMBL" id="PZZP01000001">
    <property type="protein sequence ID" value="PTM59702.1"/>
    <property type="molecule type" value="Genomic_DNA"/>
</dbReference>
<keyword evidence="3" id="KW-1185">Reference proteome</keyword>
<organism evidence="2 3">
    <name type="scientific">Desmospora activa DSM 45169</name>
    <dbReference type="NCBI Taxonomy" id="1121389"/>
    <lineage>
        <taxon>Bacteria</taxon>
        <taxon>Bacillati</taxon>
        <taxon>Bacillota</taxon>
        <taxon>Bacilli</taxon>
        <taxon>Bacillales</taxon>
        <taxon>Thermoactinomycetaceae</taxon>
        <taxon>Desmospora</taxon>
    </lineage>
</organism>
<feature type="compositionally biased region" description="Low complexity" evidence="1">
    <location>
        <begin position="102"/>
        <end position="121"/>
    </location>
</feature>
<name>A0A2T4ZCW6_9BACL</name>
<proteinExistence type="predicted"/>
<feature type="region of interest" description="Disordered" evidence="1">
    <location>
        <begin position="1"/>
        <end position="46"/>
    </location>
</feature>